<dbReference type="Pfam" id="PF00096">
    <property type="entry name" value="zf-C2H2"/>
    <property type="match status" value="2"/>
</dbReference>
<evidence type="ECO:0000256" key="1">
    <source>
        <dbReference type="ARBA" id="ARBA00004123"/>
    </source>
</evidence>
<dbReference type="PROSITE" id="PS00028">
    <property type="entry name" value="ZINC_FINGER_C2H2_1"/>
    <property type="match status" value="2"/>
</dbReference>
<dbReference type="PROSITE" id="PS50157">
    <property type="entry name" value="ZINC_FINGER_C2H2_2"/>
    <property type="match status" value="2"/>
</dbReference>
<evidence type="ECO:0000256" key="2">
    <source>
        <dbReference type="ARBA" id="ARBA00022723"/>
    </source>
</evidence>
<keyword evidence="3" id="KW-0677">Repeat</keyword>
<evidence type="ECO:0000256" key="4">
    <source>
        <dbReference type="ARBA" id="ARBA00022771"/>
    </source>
</evidence>
<evidence type="ECO:0000256" key="6">
    <source>
        <dbReference type="ARBA" id="ARBA00023242"/>
    </source>
</evidence>
<evidence type="ECO:0000259" key="7">
    <source>
        <dbReference type="PROSITE" id="PS50157"/>
    </source>
</evidence>
<keyword evidence="2" id="KW-0479">Metal-binding</keyword>
<keyword evidence="5" id="KW-0862">Zinc</keyword>
<dbReference type="InterPro" id="IPR036236">
    <property type="entry name" value="Znf_C2H2_sf"/>
</dbReference>
<dbReference type="PANTHER" id="PTHR24394">
    <property type="entry name" value="ZINC FINGER PROTEIN"/>
    <property type="match status" value="1"/>
</dbReference>
<dbReference type="FunFam" id="3.30.160.60:FF:000446">
    <property type="entry name" value="Zinc finger protein"/>
    <property type="match status" value="1"/>
</dbReference>
<evidence type="ECO:0000313" key="9">
    <source>
        <dbReference type="Proteomes" id="UP000286415"/>
    </source>
</evidence>
<proteinExistence type="predicted"/>
<keyword evidence="4" id="KW-0863">Zinc-finger</keyword>
<dbReference type="GO" id="GO:0008270">
    <property type="term" value="F:zinc ion binding"/>
    <property type="evidence" value="ECO:0007669"/>
    <property type="project" value="UniProtKB-KW"/>
</dbReference>
<dbReference type="PANTHER" id="PTHR24394:SF44">
    <property type="entry name" value="ZINC FINGER PROTEIN 271-LIKE"/>
    <property type="match status" value="1"/>
</dbReference>
<reference evidence="8 9" key="1">
    <citation type="journal article" date="2018" name="Biotechnol. Adv.">
        <title>Improved genomic resources and new bioinformatic workflow for the carcinogenic parasite Clonorchis sinensis: Biotechnological implications.</title>
        <authorList>
            <person name="Wang D."/>
            <person name="Korhonen P.K."/>
            <person name="Gasser R.B."/>
            <person name="Young N.D."/>
        </authorList>
    </citation>
    <scope>NUCLEOTIDE SEQUENCE [LARGE SCALE GENOMIC DNA]</scope>
    <source>
        <strain evidence="8">Cs-k2</strain>
    </source>
</reference>
<dbReference type="GO" id="GO:0000981">
    <property type="term" value="F:DNA-binding transcription factor activity, RNA polymerase II-specific"/>
    <property type="evidence" value="ECO:0007669"/>
    <property type="project" value="TreeGrafter"/>
</dbReference>
<feature type="domain" description="C2H2-type" evidence="7">
    <location>
        <begin position="115"/>
        <end position="142"/>
    </location>
</feature>
<protein>
    <recommendedName>
        <fullName evidence="7">C2H2-type domain-containing protein</fullName>
    </recommendedName>
</protein>
<evidence type="ECO:0000256" key="3">
    <source>
        <dbReference type="ARBA" id="ARBA00022737"/>
    </source>
</evidence>
<dbReference type="STRING" id="79923.A0A3R7FNL7"/>
<dbReference type="SMART" id="SM00355">
    <property type="entry name" value="ZnF_C2H2"/>
    <property type="match status" value="2"/>
</dbReference>
<dbReference type="Proteomes" id="UP000286415">
    <property type="component" value="Unassembled WGS sequence"/>
</dbReference>
<comment type="subcellular location">
    <subcellularLocation>
        <location evidence="1">Nucleus</location>
    </subcellularLocation>
</comment>
<reference evidence="8 9" key="2">
    <citation type="journal article" date="2021" name="Genomics">
        <title>High-quality reference genome for Clonorchis sinensis.</title>
        <authorList>
            <person name="Young N.D."/>
            <person name="Stroehlein A.J."/>
            <person name="Kinkar L."/>
            <person name="Wang T."/>
            <person name="Sohn W.M."/>
            <person name="Chang B.C.H."/>
            <person name="Kaur P."/>
            <person name="Weisz D."/>
            <person name="Dudchenko O."/>
            <person name="Aiden E.L."/>
            <person name="Korhonen P.K."/>
            <person name="Gasser R.B."/>
        </authorList>
    </citation>
    <scope>NUCLEOTIDE SEQUENCE [LARGE SCALE GENOMIC DNA]</scope>
    <source>
        <strain evidence="8">Cs-k2</strain>
    </source>
</reference>
<dbReference type="InterPro" id="IPR013087">
    <property type="entry name" value="Znf_C2H2_type"/>
</dbReference>
<dbReference type="Gene3D" id="3.30.160.60">
    <property type="entry name" value="Classic Zinc Finger"/>
    <property type="match status" value="2"/>
</dbReference>
<sequence>MIRMFRTIVRHHLSVNHVVEYSGISPVYININEMFTHPGAEFGKDTRKITKLEKYVQHLGEEFLYPSNLERHIPAHDGLASFVCEECGCIFRHLGNLNRHIRVNHTSHRGERTKLLCDECGKAFRDAYDLNRHMHCHSTEKNCFFSK</sequence>
<evidence type="ECO:0000313" key="8">
    <source>
        <dbReference type="EMBL" id="KAG5446924.1"/>
    </source>
</evidence>
<dbReference type="InParanoid" id="A0A3R7FNL7"/>
<dbReference type="SUPFAM" id="SSF57667">
    <property type="entry name" value="beta-beta-alpha zinc fingers"/>
    <property type="match status" value="2"/>
</dbReference>
<accession>A0A3R7FNL7</accession>
<feature type="domain" description="C2H2-type" evidence="7">
    <location>
        <begin position="82"/>
        <end position="113"/>
    </location>
</feature>
<comment type="caution">
    <text evidence="8">The sequence shown here is derived from an EMBL/GenBank/DDBJ whole genome shotgun (WGS) entry which is preliminary data.</text>
</comment>
<gene>
    <name evidence="8" type="ORF">CSKR_114468</name>
</gene>
<dbReference type="OrthoDB" id="6055153at2759"/>
<organism evidence="8 9">
    <name type="scientific">Clonorchis sinensis</name>
    <name type="common">Chinese liver fluke</name>
    <dbReference type="NCBI Taxonomy" id="79923"/>
    <lineage>
        <taxon>Eukaryota</taxon>
        <taxon>Metazoa</taxon>
        <taxon>Spiralia</taxon>
        <taxon>Lophotrochozoa</taxon>
        <taxon>Platyhelminthes</taxon>
        <taxon>Trematoda</taxon>
        <taxon>Digenea</taxon>
        <taxon>Opisthorchiida</taxon>
        <taxon>Opisthorchiata</taxon>
        <taxon>Opisthorchiidae</taxon>
        <taxon>Clonorchis</taxon>
    </lineage>
</organism>
<keyword evidence="9" id="KW-1185">Reference proteome</keyword>
<keyword evidence="6" id="KW-0539">Nucleus</keyword>
<dbReference type="AlphaFoldDB" id="A0A3R7FNL7"/>
<dbReference type="EMBL" id="NIRI02000042">
    <property type="protein sequence ID" value="KAG5446924.1"/>
    <property type="molecule type" value="Genomic_DNA"/>
</dbReference>
<evidence type="ECO:0000256" key="5">
    <source>
        <dbReference type="ARBA" id="ARBA00022833"/>
    </source>
</evidence>
<dbReference type="GO" id="GO:0005634">
    <property type="term" value="C:nucleus"/>
    <property type="evidence" value="ECO:0007669"/>
    <property type="project" value="UniProtKB-SubCell"/>
</dbReference>
<feature type="non-terminal residue" evidence="8">
    <location>
        <position position="147"/>
    </location>
</feature>
<name>A0A3R7FNL7_CLOSI</name>